<proteinExistence type="inferred from homology"/>
<dbReference type="InterPro" id="IPR029058">
    <property type="entry name" value="AB_hydrolase_fold"/>
</dbReference>
<dbReference type="Gene3D" id="3.40.50.1820">
    <property type="entry name" value="alpha/beta hydrolase"/>
    <property type="match status" value="1"/>
</dbReference>
<dbReference type="PANTHER" id="PTHR11802:SF201">
    <property type="entry name" value="CARBOXYPEPTIDASE"/>
    <property type="match status" value="1"/>
</dbReference>
<dbReference type="OMA" id="RCIMSAR"/>
<dbReference type="Proteomes" id="UP000654075">
    <property type="component" value="Unassembled WGS sequence"/>
</dbReference>
<sequence length="407" mass="44255">MIEKFCNYHSVTWQHAAADITMADRCLRCIMSARNSSADPVIFWYNGGPGVSGLSVTEAPWKVVVLYAAAHPGLAWTCQKVKLVSLSFDAYKKTGVPTPQRNLWAWTEENTVCALDSPPPMGLSFCSEEGPGGSPTSCGPWTDTSVFAANHKAHVAFYEKVFPELKPNPMYFMGESYAGIYVPGFVEAMMDDPVPGLNFKGFGVGDGFPGCPVEPGRPVNWCIDLDNVGLFKYPNALPGPYWDLEFFHGRSQMSTELYNNIHSTCTMAELRGQEMPLSQRCQELVDQVDAEVGSFDAYNVLNACPPAESLDLLGKHGTNAAARVRAAAHSLSAEITPGSPCLGNSISEWLLRPETLAAIGAPANSSFINLDNGHGFNYTTNRASVADVYEKAIKQGLRVLLYEGDMV</sequence>
<comment type="similarity">
    <text evidence="1">Belongs to the peptidase S10 family.</text>
</comment>
<evidence type="ECO:0000256" key="1">
    <source>
        <dbReference type="ARBA" id="ARBA00009431"/>
    </source>
</evidence>
<accession>A0A813FUF3</accession>
<evidence type="ECO:0000313" key="3">
    <source>
        <dbReference type="Proteomes" id="UP000654075"/>
    </source>
</evidence>
<reference evidence="2" key="1">
    <citation type="submission" date="2021-02" db="EMBL/GenBank/DDBJ databases">
        <authorList>
            <person name="Dougan E. K."/>
            <person name="Rhodes N."/>
            <person name="Thang M."/>
            <person name="Chan C."/>
        </authorList>
    </citation>
    <scope>NUCLEOTIDE SEQUENCE</scope>
</reference>
<dbReference type="EMBL" id="CAJNNV010025861">
    <property type="protein sequence ID" value="CAE8616385.1"/>
    <property type="molecule type" value="Genomic_DNA"/>
</dbReference>
<dbReference type="SUPFAM" id="SSF53474">
    <property type="entry name" value="alpha/beta-Hydrolases"/>
    <property type="match status" value="1"/>
</dbReference>
<dbReference type="Pfam" id="PF00450">
    <property type="entry name" value="Peptidase_S10"/>
    <property type="match status" value="1"/>
</dbReference>
<protein>
    <recommendedName>
        <fullName evidence="4">Carboxypeptidase</fullName>
    </recommendedName>
</protein>
<comment type="caution">
    <text evidence="2">The sequence shown here is derived from an EMBL/GenBank/DDBJ whole genome shotgun (WGS) entry which is preliminary data.</text>
</comment>
<evidence type="ECO:0000313" key="2">
    <source>
        <dbReference type="EMBL" id="CAE8616385.1"/>
    </source>
</evidence>
<dbReference type="AlphaFoldDB" id="A0A813FUF3"/>
<organism evidence="2 3">
    <name type="scientific">Polarella glacialis</name>
    <name type="common">Dinoflagellate</name>
    <dbReference type="NCBI Taxonomy" id="89957"/>
    <lineage>
        <taxon>Eukaryota</taxon>
        <taxon>Sar</taxon>
        <taxon>Alveolata</taxon>
        <taxon>Dinophyceae</taxon>
        <taxon>Suessiales</taxon>
        <taxon>Suessiaceae</taxon>
        <taxon>Polarella</taxon>
    </lineage>
</organism>
<dbReference type="PANTHER" id="PTHR11802">
    <property type="entry name" value="SERINE PROTEASE FAMILY S10 SERINE CARBOXYPEPTIDASE"/>
    <property type="match status" value="1"/>
</dbReference>
<dbReference type="OrthoDB" id="443318at2759"/>
<evidence type="ECO:0008006" key="4">
    <source>
        <dbReference type="Google" id="ProtNLM"/>
    </source>
</evidence>
<dbReference type="PRINTS" id="PR00724">
    <property type="entry name" value="CRBOXYPTASEC"/>
</dbReference>
<name>A0A813FUF3_POLGL</name>
<gene>
    <name evidence="2" type="ORF">PGLA1383_LOCUS34081</name>
</gene>
<dbReference type="GO" id="GO:0006508">
    <property type="term" value="P:proteolysis"/>
    <property type="evidence" value="ECO:0007669"/>
    <property type="project" value="InterPro"/>
</dbReference>
<dbReference type="InterPro" id="IPR001563">
    <property type="entry name" value="Peptidase_S10"/>
</dbReference>
<dbReference type="GO" id="GO:0004185">
    <property type="term" value="F:serine-type carboxypeptidase activity"/>
    <property type="evidence" value="ECO:0007669"/>
    <property type="project" value="InterPro"/>
</dbReference>
<keyword evidence="3" id="KW-1185">Reference proteome</keyword>